<evidence type="ECO:0000313" key="1">
    <source>
        <dbReference type="EMBL" id="RSU09342.1"/>
    </source>
</evidence>
<comment type="caution">
    <text evidence="1">The sequence shown here is derived from an EMBL/GenBank/DDBJ whole genome shotgun (WGS) entry which is preliminary data.</text>
</comment>
<dbReference type="Gene3D" id="3.40.630.10">
    <property type="entry name" value="Zn peptidases"/>
    <property type="match status" value="1"/>
</dbReference>
<dbReference type="AlphaFoldDB" id="A0A430AMI7"/>
<dbReference type="Proteomes" id="UP000287605">
    <property type="component" value="Unassembled WGS sequence"/>
</dbReference>
<protein>
    <submittedName>
        <fullName evidence="1">Molybdenum hydroxylase</fullName>
    </submittedName>
</protein>
<dbReference type="EMBL" id="NGKA01000022">
    <property type="protein sequence ID" value="RSU09342.1"/>
    <property type="molecule type" value="Genomic_DNA"/>
</dbReference>
<dbReference type="NCBIfam" id="TIGR03309">
    <property type="entry name" value="matur_yqeB"/>
    <property type="match status" value="1"/>
</dbReference>
<accession>A0A430AMI7</accession>
<name>A0A430AMI7_9ENTE</name>
<reference evidence="1 2" key="1">
    <citation type="submission" date="2017-05" db="EMBL/GenBank/DDBJ databases">
        <title>Vagococcus spp. assemblies.</title>
        <authorList>
            <person name="Gulvik C.A."/>
        </authorList>
    </citation>
    <scope>NUCLEOTIDE SEQUENCE [LARGE SCALE GENOMIC DNA]</scope>
    <source>
        <strain evidence="1 2">CCUG 51432</strain>
    </source>
</reference>
<organism evidence="1 2">
    <name type="scientific">Vagococcus elongatus</name>
    <dbReference type="NCBI Taxonomy" id="180344"/>
    <lineage>
        <taxon>Bacteria</taxon>
        <taxon>Bacillati</taxon>
        <taxon>Bacillota</taxon>
        <taxon>Bacilli</taxon>
        <taxon>Lactobacillales</taxon>
        <taxon>Enterococcaceae</taxon>
        <taxon>Vagococcus</taxon>
    </lineage>
</organism>
<sequence>MGKINEIRIAVRGGGDLATGVVQKLFRSGFKVVILETDYPLMIRRTVSLGVAVFEHQVQVEGMEAVLTKVENIEKVWSEQKIPVIVDPLAENLASINPHVVVDCIIAKRNLGMSKKLAPITIALGPGFRASKDVDVVIETMRGHSLGKLIFSGEAIPNTGVPGELAGKSHERVIHAPTSGKVKHKKDIGDQVEKGDCLFLIDDFEVFSPLSGTLRGLIAEGTVVTQGLKVADVDPRANVDCWSISDKARSLGGAVLEAVLYVGNQRGIF</sequence>
<evidence type="ECO:0000313" key="2">
    <source>
        <dbReference type="Proteomes" id="UP000287605"/>
    </source>
</evidence>
<keyword evidence="2" id="KW-1185">Reference proteome</keyword>
<dbReference type="OrthoDB" id="9815497at2"/>
<proteinExistence type="predicted"/>
<gene>
    <name evidence="1" type="ORF">CBF29_11595</name>
</gene>
<dbReference type="RefSeq" id="WP_126809888.1">
    <property type="nucleotide sequence ID" value="NZ_NGKA01000022.1"/>
</dbReference>
<dbReference type="InterPro" id="IPR017695">
    <property type="entry name" value="Se-dep_Mo_hydrolase_YqeB"/>
</dbReference>